<organism evidence="1 2">
    <name type="scientific">Wickerhamomyces pijperi</name>
    <name type="common">Yeast</name>
    <name type="synonym">Pichia pijperi</name>
    <dbReference type="NCBI Taxonomy" id="599730"/>
    <lineage>
        <taxon>Eukaryota</taxon>
        <taxon>Fungi</taxon>
        <taxon>Dikarya</taxon>
        <taxon>Ascomycota</taxon>
        <taxon>Saccharomycotina</taxon>
        <taxon>Saccharomycetes</taxon>
        <taxon>Phaffomycetales</taxon>
        <taxon>Wickerhamomycetaceae</taxon>
        <taxon>Wickerhamomyces</taxon>
    </lineage>
</organism>
<gene>
    <name evidence="1" type="ORF">WICPIJ_009074</name>
</gene>
<evidence type="ECO:0000313" key="2">
    <source>
        <dbReference type="Proteomes" id="UP000774326"/>
    </source>
</evidence>
<protein>
    <submittedName>
        <fullName evidence="1">Uncharacterized protein</fullName>
    </submittedName>
</protein>
<reference evidence="1" key="2">
    <citation type="submission" date="2021-01" db="EMBL/GenBank/DDBJ databases">
        <authorList>
            <person name="Schikora-Tamarit M.A."/>
        </authorList>
    </citation>
    <scope>NUCLEOTIDE SEQUENCE</scope>
    <source>
        <strain evidence="1">CBS2887</strain>
    </source>
</reference>
<accession>A0A9P8PS70</accession>
<dbReference type="Proteomes" id="UP000774326">
    <property type="component" value="Unassembled WGS sequence"/>
</dbReference>
<proteinExistence type="predicted"/>
<keyword evidence="2" id="KW-1185">Reference proteome</keyword>
<dbReference type="EMBL" id="JAEUBG010005248">
    <property type="protein sequence ID" value="KAH3676494.1"/>
    <property type="molecule type" value="Genomic_DNA"/>
</dbReference>
<evidence type="ECO:0000313" key="1">
    <source>
        <dbReference type="EMBL" id="KAH3676494.1"/>
    </source>
</evidence>
<sequence length="77" mass="8653">MVPFHQLPSPREVTLMISCSWNARSSPLESLSPLAYNVLTRKGSGGNLSIVVDKMEDRCELNGWMVAEEWMVEKGGW</sequence>
<reference evidence="1" key="1">
    <citation type="journal article" date="2021" name="Open Biol.">
        <title>Shared evolutionary footprints suggest mitochondrial oxidative damage underlies multiple complex I losses in fungi.</title>
        <authorList>
            <person name="Schikora-Tamarit M.A."/>
            <person name="Marcet-Houben M."/>
            <person name="Nosek J."/>
            <person name="Gabaldon T."/>
        </authorList>
    </citation>
    <scope>NUCLEOTIDE SEQUENCE</scope>
    <source>
        <strain evidence="1">CBS2887</strain>
    </source>
</reference>
<name>A0A9P8PS70_WICPI</name>
<dbReference type="AlphaFoldDB" id="A0A9P8PS70"/>
<comment type="caution">
    <text evidence="1">The sequence shown here is derived from an EMBL/GenBank/DDBJ whole genome shotgun (WGS) entry which is preliminary data.</text>
</comment>